<dbReference type="InterPro" id="IPR036390">
    <property type="entry name" value="WH_DNA-bd_sf"/>
</dbReference>
<evidence type="ECO:0000256" key="4">
    <source>
        <dbReference type="ARBA" id="ARBA00023163"/>
    </source>
</evidence>
<keyword evidence="2" id="KW-0805">Transcription regulation</keyword>
<name>A0A238J8Z2_9RHOB</name>
<dbReference type="OrthoDB" id="7328368at2"/>
<evidence type="ECO:0000256" key="1">
    <source>
        <dbReference type="ARBA" id="ARBA00009437"/>
    </source>
</evidence>
<dbReference type="PROSITE" id="PS50931">
    <property type="entry name" value="HTH_LYSR"/>
    <property type="match status" value="1"/>
</dbReference>
<dbReference type="GO" id="GO:0006351">
    <property type="term" value="P:DNA-templated transcription"/>
    <property type="evidence" value="ECO:0007669"/>
    <property type="project" value="TreeGrafter"/>
</dbReference>
<keyword evidence="7" id="KW-1185">Reference proteome</keyword>
<keyword evidence="3" id="KW-0238">DNA-binding</keyword>
<evidence type="ECO:0000256" key="2">
    <source>
        <dbReference type="ARBA" id="ARBA00023015"/>
    </source>
</evidence>
<dbReference type="Pfam" id="PF00126">
    <property type="entry name" value="HTH_1"/>
    <property type="match status" value="1"/>
</dbReference>
<proteinExistence type="inferred from homology"/>
<evidence type="ECO:0000313" key="7">
    <source>
        <dbReference type="Proteomes" id="UP000225972"/>
    </source>
</evidence>
<accession>A0A238J8Z2</accession>
<dbReference type="InterPro" id="IPR036388">
    <property type="entry name" value="WH-like_DNA-bd_sf"/>
</dbReference>
<sequence>MKWSSVPPLAPLKAFAAYADTGSVSAAGARLNVSHAAISQHIRQLEGHLNVALVDRSGRQMVLTLEGRALATALLDGFGTIAEAVEALSEQEDQRPLQISCTPSFASCWLMPRLARFREKHGNIDMMIDPNPNLVTLTPGGIDVAIRYGTGGWSGLENRALFPAQLVLVGAPVLFPNKVPRTNADLQKLPWLNELGTNEASLWLERKGLKRDQITSITDAPGNLVLDGLRSGQGIAVVTRLAVAEDIASGRLIILHEENTGASYHLVTRPGLQRPALRAFCRWILDEARKT</sequence>
<dbReference type="AlphaFoldDB" id="A0A238J8Z2"/>
<comment type="similarity">
    <text evidence="1">Belongs to the LysR transcriptional regulatory family.</text>
</comment>
<organism evidence="6 7">
    <name type="scientific">Pelagimonas phthalicica</name>
    <dbReference type="NCBI Taxonomy" id="1037362"/>
    <lineage>
        <taxon>Bacteria</taxon>
        <taxon>Pseudomonadati</taxon>
        <taxon>Pseudomonadota</taxon>
        <taxon>Alphaproteobacteria</taxon>
        <taxon>Rhodobacterales</taxon>
        <taxon>Roseobacteraceae</taxon>
        <taxon>Pelagimonas</taxon>
    </lineage>
</organism>
<dbReference type="Gene3D" id="1.10.10.10">
    <property type="entry name" value="Winged helix-like DNA-binding domain superfamily/Winged helix DNA-binding domain"/>
    <property type="match status" value="1"/>
</dbReference>
<dbReference type="PANTHER" id="PTHR30537:SF74">
    <property type="entry name" value="HTH-TYPE TRANSCRIPTIONAL REGULATOR TRPI"/>
    <property type="match status" value="1"/>
</dbReference>
<dbReference type="PANTHER" id="PTHR30537">
    <property type="entry name" value="HTH-TYPE TRANSCRIPTIONAL REGULATOR"/>
    <property type="match status" value="1"/>
</dbReference>
<evidence type="ECO:0000256" key="3">
    <source>
        <dbReference type="ARBA" id="ARBA00023125"/>
    </source>
</evidence>
<dbReference type="GO" id="GO:0043565">
    <property type="term" value="F:sequence-specific DNA binding"/>
    <property type="evidence" value="ECO:0007669"/>
    <property type="project" value="TreeGrafter"/>
</dbReference>
<gene>
    <name evidence="6" type="primary">ampR</name>
    <name evidence="6" type="ORF">TRP8649_01282</name>
</gene>
<protein>
    <submittedName>
        <fullName evidence="6">HTH-type transcriptional activator AmpR</fullName>
    </submittedName>
</protein>
<dbReference type="Gene3D" id="3.40.190.10">
    <property type="entry name" value="Periplasmic binding protein-like II"/>
    <property type="match status" value="2"/>
</dbReference>
<dbReference type="GO" id="GO:0003700">
    <property type="term" value="F:DNA-binding transcription factor activity"/>
    <property type="evidence" value="ECO:0007669"/>
    <property type="project" value="InterPro"/>
</dbReference>
<evidence type="ECO:0000313" key="6">
    <source>
        <dbReference type="EMBL" id="SMX27180.1"/>
    </source>
</evidence>
<dbReference type="SUPFAM" id="SSF46785">
    <property type="entry name" value="Winged helix' DNA-binding domain"/>
    <property type="match status" value="1"/>
</dbReference>
<dbReference type="InterPro" id="IPR000847">
    <property type="entry name" value="LysR_HTH_N"/>
</dbReference>
<dbReference type="Pfam" id="PF03466">
    <property type="entry name" value="LysR_substrate"/>
    <property type="match status" value="1"/>
</dbReference>
<keyword evidence="4" id="KW-0804">Transcription</keyword>
<dbReference type="Proteomes" id="UP000225972">
    <property type="component" value="Unassembled WGS sequence"/>
</dbReference>
<feature type="domain" description="HTH lysR-type" evidence="5">
    <location>
        <begin position="7"/>
        <end position="64"/>
    </location>
</feature>
<dbReference type="InterPro" id="IPR005119">
    <property type="entry name" value="LysR_subst-bd"/>
</dbReference>
<reference evidence="7" key="1">
    <citation type="submission" date="2017-05" db="EMBL/GenBank/DDBJ databases">
        <authorList>
            <person name="Rodrigo-Torres L."/>
            <person name="Arahal R. D."/>
            <person name="Lucena T."/>
        </authorList>
    </citation>
    <scope>NUCLEOTIDE SEQUENCE [LARGE SCALE GENOMIC DNA]</scope>
    <source>
        <strain evidence="7">CECT 8649</strain>
    </source>
</reference>
<dbReference type="RefSeq" id="WP_099243360.1">
    <property type="nucleotide sequence ID" value="NZ_FXXP01000001.1"/>
</dbReference>
<dbReference type="InterPro" id="IPR058163">
    <property type="entry name" value="LysR-type_TF_proteobact-type"/>
</dbReference>
<dbReference type="SUPFAM" id="SSF53850">
    <property type="entry name" value="Periplasmic binding protein-like II"/>
    <property type="match status" value="1"/>
</dbReference>
<evidence type="ECO:0000259" key="5">
    <source>
        <dbReference type="PROSITE" id="PS50931"/>
    </source>
</evidence>
<dbReference type="EMBL" id="FXXP01000001">
    <property type="protein sequence ID" value="SMX27180.1"/>
    <property type="molecule type" value="Genomic_DNA"/>
</dbReference>